<evidence type="ECO:0000256" key="1">
    <source>
        <dbReference type="SAM" id="MobiDB-lite"/>
    </source>
</evidence>
<gene>
    <name evidence="2" type="ORF">AX660_01450</name>
</gene>
<comment type="caution">
    <text evidence="2">The sequence shown here is derived from an EMBL/GenBank/DDBJ whole genome shotgun (WGS) entry which is preliminary data.</text>
</comment>
<protein>
    <submittedName>
        <fullName evidence="2">Uncharacterized protein</fullName>
    </submittedName>
</protein>
<reference evidence="3" key="1">
    <citation type="submission" date="2016-02" db="EMBL/GenBank/DDBJ databases">
        <authorList>
            <person name="Schultz-Johansen M."/>
            <person name="Glaring M.A."/>
            <person name="Bech P.K."/>
            <person name="Stougaard P."/>
        </authorList>
    </citation>
    <scope>NUCLEOTIDE SEQUENCE [LARGE SCALE GENOMIC DNA]</scope>
    <source>
        <strain evidence="3">S66</strain>
    </source>
</reference>
<proteinExistence type="predicted"/>
<accession>A0A148KL71</accession>
<name>A0A148KL71_9ALTE</name>
<organism evidence="2 3">
    <name type="scientific">Paraglaciecola hydrolytica</name>
    <dbReference type="NCBI Taxonomy" id="1799789"/>
    <lineage>
        <taxon>Bacteria</taxon>
        <taxon>Pseudomonadati</taxon>
        <taxon>Pseudomonadota</taxon>
        <taxon>Gammaproteobacteria</taxon>
        <taxon>Alteromonadales</taxon>
        <taxon>Alteromonadaceae</taxon>
        <taxon>Paraglaciecola</taxon>
    </lineage>
</organism>
<dbReference type="RefSeq" id="WP_068381370.1">
    <property type="nucleotide sequence ID" value="NZ_LSNE01000015.1"/>
</dbReference>
<evidence type="ECO:0000313" key="3">
    <source>
        <dbReference type="Proteomes" id="UP000070299"/>
    </source>
</evidence>
<dbReference type="OrthoDB" id="5703293at2"/>
<dbReference type="InterPro" id="IPR005358">
    <property type="entry name" value="Puta_zinc/iron-chelating_dom"/>
</dbReference>
<dbReference type="AlphaFoldDB" id="A0A148KL71"/>
<dbReference type="Pfam" id="PF03692">
    <property type="entry name" value="CxxCxxCC"/>
    <property type="match status" value="1"/>
</dbReference>
<dbReference type="STRING" id="1799789.AX660_01450"/>
<feature type="region of interest" description="Disordered" evidence="1">
    <location>
        <begin position="108"/>
        <end position="132"/>
    </location>
</feature>
<dbReference type="Proteomes" id="UP000070299">
    <property type="component" value="Unassembled WGS sequence"/>
</dbReference>
<keyword evidence="3" id="KW-1185">Reference proteome</keyword>
<dbReference type="EMBL" id="LSNE01000015">
    <property type="protein sequence ID" value="KXI27082.1"/>
    <property type="molecule type" value="Genomic_DNA"/>
</dbReference>
<evidence type="ECO:0000313" key="2">
    <source>
        <dbReference type="EMBL" id="KXI27082.1"/>
    </source>
</evidence>
<sequence length="132" mass="15204">MKECTQCGKCCTKYSDGGLSVTDSEIDMWQLFRPDIADYVKNGLIWFNPQNGQALSLCPFLRKVPEQEIYTCDIYYDRPDDCKSYPVTIQQMLQDECEMLEDADLKHPDQAQQNLDSLMADSRPPFSSKYHG</sequence>